<proteinExistence type="inferred from homology"/>
<keyword evidence="6 11" id="KW-0812">Transmembrane</keyword>
<evidence type="ECO:0000256" key="6">
    <source>
        <dbReference type="ARBA" id="ARBA00022692"/>
    </source>
</evidence>
<dbReference type="SMART" id="SM01323">
    <property type="entry name" value="YajC"/>
    <property type="match status" value="1"/>
</dbReference>
<keyword evidence="4" id="KW-0813">Transport</keyword>
<dbReference type="PRINTS" id="PR01853">
    <property type="entry name" value="YAJCTRNLCASE"/>
</dbReference>
<feature type="transmembrane region" description="Helical" evidence="11">
    <location>
        <begin position="20"/>
        <end position="39"/>
    </location>
</feature>
<reference evidence="12 13" key="1">
    <citation type="journal article" date="2020" name="Microorganisms">
        <title>Osmotic Adaptation and Compatible Solute Biosynthesis of Phototrophic Bacteria as Revealed from Genome Analyses.</title>
        <authorList>
            <person name="Imhoff J.F."/>
            <person name="Rahn T."/>
            <person name="Kunzel S."/>
            <person name="Keller A."/>
            <person name="Neulinger S.C."/>
        </authorList>
    </citation>
    <scope>NUCLEOTIDE SEQUENCE [LARGE SCALE GENOMIC DNA]</scope>
    <source>
        <strain evidence="12 13">DSM 6210</strain>
    </source>
</reference>
<comment type="caution">
    <text evidence="12">The sequence shown here is derived from an EMBL/GenBank/DDBJ whole genome shotgun (WGS) entry which is preliminary data.</text>
</comment>
<dbReference type="Proteomes" id="UP000748752">
    <property type="component" value="Unassembled WGS sequence"/>
</dbReference>
<evidence type="ECO:0000313" key="12">
    <source>
        <dbReference type="EMBL" id="MBK1631557.1"/>
    </source>
</evidence>
<evidence type="ECO:0000256" key="11">
    <source>
        <dbReference type="SAM" id="Phobius"/>
    </source>
</evidence>
<dbReference type="PANTHER" id="PTHR33909:SF1">
    <property type="entry name" value="SEC TRANSLOCON ACCESSORY COMPLEX SUBUNIT YAJC"/>
    <property type="match status" value="1"/>
</dbReference>
<dbReference type="EMBL" id="NRRV01000028">
    <property type="protein sequence ID" value="MBK1631557.1"/>
    <property type="molecule type" value="Genomic_DNA"/>
</dbReference>
<organism evidence="12 13">
    <name type="scientific">Thiohalocapsa halophila</name>
    <dbReference type="NCBI Taxonomy" id="69359"/>
    <lineage>
        <taxon>Bacteria</taxon>
        <taxon>Pseudomonadati</taxon>
        <taxon>Pseudomonadota</taxon>
        <taxon>Gammaproteobacteria</taxon>
        <taxon>Chromatiales</taxon>
        <taxon>Chromatiaceae</taxon>
        <taxon>Thiohalocapsa</taxon>
    </lineage>
</organism>
<evidence type="ECO:0000256" key="3">
    <source>
        <dbReference type="ARBA" id="ARBA00014962"/>
    </source>
</evidence>
<comment type="subcellular location">
    <subcellularLocation>
        <location evidence="1">Cell membrane</location>
        <topology evidence="1">Single-pass membrane protein</topology>
    </subcellularLocation>
</comment>
<evidence type="ECO:0000256" key="5">
    <source>
        <dbReference type="ARBA" id="ARBA00022475"/>
    </source>
</evidence>
<sequence>MSFFISDAMAQAEGAPAGDPLLGLLFPVGLIVILYFLMIRPQIKRQKEHKKLVEGLSKGDEVVTMGGVAGRIVELGENFAQLEVADNVRIKIRRSAVEVLLPKGQLKEL</sequence>
<dbReference type="PANTHER" id="PTHR33909">
    <property type="entry name" value="SEC TRANSLOCON ACCESSORY COMPLEX SUBUNIT YAJC"/>
    <property type="match status" value="1"/>
</dbReference>
<evidence type="ECO:0000256" key="8">
    <source>
        <dbReference type="ARBA" id="ARBA00022989"/>
    </source>
</evidence>
<evidence type="ECO:0000256" key="4">
    <source>
        <dbReference type="ARBA" id="ARBA00022448"/>
    </source>
</evidence>
<comment type="similarity">
    <text evidence="2">Belongs to the YajC family.</text>
</comment>
<evidence type="ECO:0000256" key="10">
    <source>
        <dbReference type="ARBA" id="ARBA00023136"/>
    </source>
</evidence>
<dbReference type="InterPro" id="IPR003849">
    <property type="entry name" value="Preprotein_translocase_YajC"/>
</dbReference>
<evidence type="ECO:0000256" key="9">
    <source>
        <dbReference type="ARBA" id="ARBA00023010"/>
    </source>
</evidence>
<evidence type="ECO:0000313" key="13">
    <source>
        <dbReference type="Proteomes" id="UP000748752"/>
    </source>
</evidence>
<keyword evidence="9" id="KW-0811">Translocation</keyword>
<protein>
    <recommendedName>
        <fullName evidence="3">Sec translocon accessory complex subunit YajC</fullName>
    </recommendedName>
</protein>
<accession>A0ABS1CI95</accession>
<gene>
    <name evidence="12" type="primary">yajC</name>
    <name evidence="12" type="ORF">CKO31_12540</name>
</gene>
<evidence type="ECO:0000256" key="7">
    <source>
        <dbReference type="ARBA" id="ARBA00022927"/>
    </source>
</evidence>
<keyword evidence="10 11" id="KW-0472">Membrane</keyword>
<evidence type="ECO:0000256" key="1">
    <source>
        <dbReference type="ARBA" id="ARBA00004162"/>
    </source>
</evidence>
<evidence type="ECO:0000256" key="2">
    <source>
        <dbReference type="ARBA" id="ARBA00006742"/>
    </source>
</evidence>
<keyword evidence="5" id="KW-1003">Cell membrane</keyword>
<dbReference type="RefSeq" id="WP_200237986.1">
    <property type="nucleotide sequence ID" value="NZ_NRRV01000028.1"/>
</dbReference>
<name>A0ABS1CI95_9GAMM</name>
<keyword evidence="13" id="KW-1185">Reference proteome</keyword>
<dbReference type="Pfam" id="PF02699">
    <property type="entry name" value="YajC"/>
    <property type="match status" value="1"/>
</dbReference>
<keyword evidence="7" id="KW-0653">Protein transport</keyword>
<dbReference type="NCBIfam" id="TIGR00739">
    <property type="entry name" value="yajC"/>
    <property type="match status" value="1"/>
</dbReference>
<keyword evidence="8 11" id="KW-1133">Transmembrane helix</keyword>